<evidence type="ECO:0000256" key="6">
    <source>
        <dbReference type="ARBA" id="ARBA00022786"/>
    </source>
</evidence>
<evidence type="ECO:0000256" key="3">
    <source>
        <dbReference type="ARBA" id="ARBA00022679"/>
    </source>
</evidence>
<evidence type="ECO:0000256" key="2">
    <source>
        <dbReference type="ARBA" id="ARBA00012483"/>
    </source>
</evidence>
<evidence type="ECO:0000256" key="4">
    <source>
        <dbReference type="ARBA" id="ARBA00022723"/>
    </source>
</evidence>
<keyword evidence="5 8" id="KW-0863">Zinc-finger</keyword>
<dbReference type="GO" id="GO:0005737">
    <property type="term" value="C:cytoplasm"/>
    <property type="evidence" value="ECO:0007669"/>
    <property type="project" value="TreeGrafter"/>
</dbReference>
<dbReference type="SUPFAM" id="SSF57850">
    <property type="entry name" value="RING/U-box"/>
    <property type="match status" value="1"/>
</dbReference>
<dbReference type="STRING" id="3775.A0A1Q3CBY7"/>
<evidence type="ECO:0000256" key="8">
    <source>
        <dbReference type="PROSITE-ProRule" id="PRU00175"/>
    </source>
</evidence>
<keyword evidence="6" id="KW-0833">Ubl conjugation pathway</keyword>
<accession>A0A1Q3CBY7</accession>
<dbReference type="Pfam" id="PF13639">
    <property type="entry name" value="zf-RING_2"/>
    <property type="match status" value="1"/>
</dbReference>
<dbReference type="GO" id="GO:0016567">
    <property type="term" value="P:protein ubiquitination"/>
    <property type="evidence" value="ECO:0007669"/>
    <property type="project" value="TreeGrafter"/>
</dbReference>
<dbReference type="GO" id="GO:0061630">
    <property type="term" value="F:ubiquitin protein ligase activity"/>
    <property type="evidence" value="ECO:0007669"/>
    <property type="project" value="UniProtKB-EC"/>
</dbReference>
<dbReference type="AlphaFoldDB" id="A0A1Q3CBY7"/>
<comment type="catalytic activity">
    <reaction evidence="1">
        <text>S-ubiquitinyl-[E2 ubiquitin-conjugating enzyme]-L-cysteine + [acceptor protein]-L-lysine = [E2 ubiquitin-conjugating enzyme]-L-cysteine + N(6)-ubiquitinyl-[acceptor protein]-L-lysine.</text>
        <dbReference type="EC" id="2.3.2.27"/>
    </reaction>
</comment>
<keyword evidence="11" id="KW-1185">Reference proteome</keyword>
<dbReference type="Proteomes" id="UP000187406">
    <property type="component" value="Unassembled WGS sequence"/>
</dbReference>
<keyword evidence="3" id="KW-0808">Transferase</keyword>
<sequence>MSSTTNTTSSGTTEERQTLYWCHECDMSVILHSLTSPPPFCPHCHSHFLQQMDSTTLDDDFLVEGPFFSRPLQPHLTETSGLNQDTPSSIPSFKITSSLLDQEDPVILCAICKEQFLLDAIVKRLPCNHLYHSDCITPWLHLHNSCPLCRSKIPTLVQSSSSTTTSTTAFQLLNGDFLDDYDASSAYATILRHIAGRHGQMLFPPTRNPDDIDSLPPHLGL</sequence>
<evidence type="ECO:0000256" key="1">
    <source>
        <dbReference type="ARBA" id="ARBA00000900"/>
    </source>
</evidence>
<dbReference type="OrthoDB" id="8062037at2759"/>
<dbReference type="PANTHER" id="PTHR15710">
    <property type="entry name" value="E3 UBIQUITIN-PROTEIN LIGASE PRAJA"/>
    <property type="match status" value="1"/>
</dbReference>
<evidence type="ECO:0000313" key="11">
    <source>
        <dbReference type="Proteomes" id="UP000187406"/>
    </source>
</evidence>
<feature type="domain" description="RING-type" evidence="9">
    <location>
        <begin position="109"/>
        <end position="150"/>
    </location>
</feature>
<dbReference type="GO" id="GO:0008270">
    <property type="term" value="F:zinc ion binding"/>
    <property type="evidence" value="ECO:0007669"/>
    <property type="project" value="UniProtKB-KW"/>
</dbReference>
<dbReference type="EC" id="2.3.2.27" evidence="2"/>
<evidence type="ECO:0000256" key="7">
    <source>
        <dbReference type="ARBA" id="ARBA00022833"/>
    </source>
</evidence>
<dbReference type="FunCoup" id="A0A1Q3CBY7">
    <property type="interactions" value="3"/>
</dbReference>
<dbReference type="EMBL" id="BDDD01001651">
    <property type="protein sequence ID" value="GAV77603.1"/>
    <property type="molecule type" value="Genomic_DNA"/>
</dbReference>
<dbReference type="InterPro" id="IPR013083">
    <property type="entry name" value="Znf_RING/FYVE/PHD"/>
</dbReference>
<proteinExistence type="predicted"/>
<keyword evidence="4" id="KW-0479">Metal-binding</keyword>
<protein>
    <recommendedName>
        <fullName evidence="2">RING-type E3 ubiquitin transferase</fullName>
        <ecNumber evidence="2">2.3.2.27</ecNumber>
    </recommendedName>
</protein>
<name>A0A1Q3CBY7_CEPFO</name>
<dbReference type="InterPro" id="IPR001841">
    <property type="entry name" value="Znf_RING"/>
</dbReference>
<reference evidence="11" key="1">
    <citation type="submission" date="2016-04" db="EMBL/GenBank/DDBJ databases">
        <title>Cephalotus genome sequencing.</title>
        <authorList>
            <person name="Fukushima K."/>
            <person name="Hasebe M."/>
            <person name="Fang X."/>
        </authorList>
    </citation>
    <scope>NUCLEOTIDE SEQUENCE [LARGE SCALE GENOMIC DNA]</scope>
    <source>
        <strain evidence="11">cv. St1</strain>
    </source>
</reference>
<dbReference type="SMART" id="SM00184">
    <property type="entry name" value="RING"/>
    <property type="match status" value="1"/>
</dbReference>
<organism evidence="10 11">
    <name type="scientific">Cephalotus follicularis</name>
    <name type="common">Albany pitcher plant</name>
    <dbReference type="NCBI Taxonomy" id="3775"/>
    <lineage>
        <taxon>Eukaryota</taxon>
        <taxon>Viridiplantae</taxon>
        <taxon>Streptophyta</taxon>
        <taxon>Embryophyta</taxon>
        <taxon>Tracheophyta</taxon>
        <taxon>Spermatophyta</taxon>
        <taxon>Magnoliopsida</taxon>
        <taxon>eudicotyledons</taxon>
        <taxon>Gunneridae</taxon>
        <taxon>Pentapetalae</taxon>
        <taxon>rosids</taxon>
        <taxon>fabids</taxon>
        <taxon>Oxalidales</taxon>
        <taxon>Cephalotaceae</taxon>
        <taxon>Cephalotus</taxon>
    </lineage>
</organism>
<dbReference type="Pfam" id="PF14369">
    <property type="entry name" value="Zn_ribbon_19"/>
    <property type="match status" value="1"/>
</dbReference>
<comment type="caution">
    <text evidence="10">The sequence shown here is derived from an EMBL/GenBank/DDBJ whole genome shotgun (WGS) entry which is preliminary data.</text>
</comment>
<dbReference type="InterPro" id="IPR039525">
    <property type="entry name" value="RNF126-like_zinc-ribbon"/>
</dbReference>
<dbReference type="Gene3D" id="3.30.40.10">
    <property type="entry name" value="Zinc/RING finger domain, C3HC4 (zinc finger)"/>
    <property type="match status" value="1"/>
</dbReference>
<dbReference type="InParanoid" id="A0A1Q3CBY7"/>
<evidence type="ECO:0000259" key="9">
    <source>
        <dbReference type="PROSITE" id="PS50089"/>
    </source>
</evidence>
<evidence type="ECO:0000313" key="10">
    <source>
        <dbReference type="EMBL" id="GAV77603.1"/>
    </source>
</evidence>
<evidence type="ECO:0000256" key="5">
    <source>
        <dbReference type="ARBA" id="ARBA00022771"/>
    </source>
</evidence>
<keyword evidence="7" id="KW-0862">Zinc</keyword>
<dbReference type="PANTHER" id="PTHR15710:SF240">
    <property type="entry name" value="RING-TYPE E3 UBIQUITIN TRANSFERASE"/>
    <property type="match status" value="1"/>
</dbReference>
<gene>
    <name evidence="10" type="ORF">CFOL_v3_21074</name>
</gene>
<dbReference type="PROSITE" id="PS50089">
    <property type="entry name" value="ZF_RING_2"/>
    <property type="match status" value="1"/>
</dbReference>